<dbReference type="InterPro" id="IPR011703">
    <property type="entry name" value="ATPase_AAA-3"/>
</dbReference>
<dbReference type="GO" id="GO:0016887">
    <property type="term" value="F:ATP hydrolysis activity"/>
    <property type="evidence" value="ECO:0007669"/>
    <property type="project" value="InterPro"/>
</dbReference>
<dbReference type="Gene3D" id="3.40.50.300">
    <property type="entry name" value="P-loop containing nucleotide triphosphate hydrolases"/>
    <property type="match status" value="1"/>
</dbReference>
<dbReference type="InterPro" id="IPR027417">
    <property type="entry name" value="P-loop_NTPase"/>
</dbReference>
<dbReference type="Gene3D" id="1.10.8.80">
    <property type="entry name" value="Magnesium chelatase subunit I, C-Terminal domain"/>
    <property type="match status" value="1"/>
</dbReference>
<dbReference type="InterPro" id="IPR003593">
    <property type="entry name" value="AAA+_ATPase"/>
</dbReference>
<dbReference type="Proteomes" id="UP000253759">
    <property type="component" value="Unassembled WGS sequence"/>
</dbReference>
<dbReference type="Pfam" id="PF17863">
    <property type="entry name" value="AAA_lid_2"/>
    <property type="match status" value="1"/>
</dbReference>
<gene>
    <name evidence="2" type="ORF">DVH29_03050</name>
</gene>
<proteinExistence type="predicted"/>
<sequence length="334" mass="36251">MTFASQAVSPPDDLDGLLRALDASMQEIGRVLIGQDEVVRLVLISMMAGGHALLEGPPGAGKTLLVQTLGGVTGLKTARIQFTPDLMPADITGSTVLAPTEDGGRTLQFQPGPVFTQLLLADEINRATPRTQSALLEAMQERTVSVGGKSMPLPQPFFVLATQNPIEMEGTYNLPEAQIDRFLLRIPVNYPSEETLADILLATTGQRSAMVGQKITPAQIERLQDLVRAVAIAQDVRHAIARLALMTQPQSPKATRETNRYIRFGLSPRGAQALVLAAKANALLEGRYNVDFSDIRAVLAPATHHRIQLNFEGRADRVDLDAFMRDLFERAVKG</sequence>
<dbReference type="SMART" id="SM00382">
    <property type="entry name" value="AAA"/>
    <property type="match status" value="1"/>
</dbReference>
<dbReference type="RefSeq" id="WP_114644692.1">
    <property type="nucleotide sequence ID" value="NZ_QQNH01000003.1"/>
</dbReference>
<dbReference type="GO" id="GO:0005524">
    <property type="term" value="F:ATP binding"/>
    <property type="evidence" value="ECO:0007669"/>
    <property type="project" value="InterPro"/>
</dbReference>
<protein>
    <submittedName>
        <fullName evidence="2">MoxR family ATPase</fullName>
    </submittedName>
</protein>
<dbReference type="PIRSF" id="PIRSF002849">
    <property type="entry name" value="AAA_ATPase_chaperone_MoxR_prd"/>
    <property type="match status" value="1"/>
</dbReference>
<dbReference type="OrthoDB" id="9808397at2"/>
<evidence type="ECO:0000313" key="3">
    <source>
        <dbReference type="Proteomes" id="UP000253759"/>
    </source>
</evidence>
<evidence type="ECO:0000259" key="1">
    <source>
        <dbReference type="SMART" id="SM00382"/>
    </source>
</evidence>
<dbReference type="InterPro" id="IPR041628">
    <property type="entry name" value="ChlI/MoxR_AAA_lid"/>
</dbReference>
<reference evidence="3" key="1">
    <citation type="submission" date="2018-07" db="EMBL/GenBank/DDBJ databases">
        <authorList>
            <person name="Liu B.-T."/>
            <person name="Du Z."/>
        </authorList>
    </citation>
    <scope>NUCLEOTIDE SEQUENCE [LARGE SCALE GENOMIC DNA]</scope>
    <source>
        <strain evidence="3">XYN52</strain>
    </source>
</reference>
<dbReference type="EMBL" id="QQNH01000003">
    <property type="protein sequence ID" value="RDE09925.1"/>
    <property type="molecule type" value="Genomic_DNA"/>
</dbReference>
<dbReference type="Pfam" id="PF07726">
    <property type="entry name" value="AAA_3"/>
    <property type="match status" value="1"/>
</dbReference>
<evidence type="ECO:0000313" key="2">
    <source>
        <dbReference type="EMBL" id="RDE09925.1"/>
    </source>
</evidence>
<dbReference type="PANTHER" id="PTHR42759:SF1">
    <property type="entry name" value="MAGNESIUM-CHELATASE SUBUNIT CHLD"/>
    <property type="match status" value="1"/>
</dbReference>
<dbReference type="AlphaFoldDB" id="A0A369W7V7"/>
<comment type="caution">
    <text evidence="2">The sequence shown here is derived from an EMBL/GenBank/DDBJ whole genome shotgun (WGS) entry which is preliminary data.</text>
</comment>
<name>A0A369W7V7_9HYPH</name>
<dbReference type="SUPFAM" id="SSF52540">
    <property type="entry name" value="P-loop containing nucleoside triphosphate hydrolases"/>
    <property type="match status" value="1"/>
</dbReference>
<dbReference type="PANTHER" id="PTHR42759">
    <property type="entry name" value="MOXR FAMILY PROTEIN"/>
    <property type="match status" value="1"/>
</dbReference>
<accession>A0A369W7V7</accession>
<feature type="domain" description="AAA+ ATPase" evidence="1">
    <location>
        <begin position="48"/>
        <end position="192"/>
    </location>
</feature>
<organism evidence="2 3">
    <name type="scientific">Pelagibacterium lacus</name>
    <dbReference type="NCBI Taxonomy" id="2282655"/>
    <lineage>
        <taxon>Bacteria</taxon>
        <taxon>Pseudomonadati</taxon>
        <taxon>Pseudomonadota</taxon>
        <taxon>Alphaproteobacteria</taxon>
        <taxon>Hyphomicrobiales</taxon>
        <taxon>Devosiaceae</taxon>
        <taxon>Pelagibacterium</taxon>
    </lineage>
</organism>
<keyword evidence="3" id="KW-1185">Reference proteome</keyword>
<dbReference type="InterPro" id="IPR050764">
    <property type="entry name" value="CbbQ/NirQ/NorQ/GpvN"/>
</dbReference>
<dbReference type="CDD" id="cd00009">
    <property type="entry name" value="AAA"/>
    <property type="match status" value="1"/>
</dbReference>